<proteinExistence type="predicted"/>
<organism evidence="2 3">
    <name type="scientific">Carya illinoinensis</name>
    <name type="common">Pecan</name>
    <dbReference type="NCBI Taxonomy" id="32201"/>
    <lineage>
        <taxon>Eukaryota</taxon>
        <taxon>Viridiplantae</taxon>
        <taxon>Streptophyta</taxon>
        <taxon>Embryophyta</taxon>
        <taxon>Tracheophyta</taxon>
        <taxon>Spermatophyta</taxon>
        <taxon>Magnoliopsida</taxon>
        <taxon>eudicotyledons</taxon>
        <taxon>Gunneridae</taxon>
        <taxon>Pentapetalae</taxon>
        <taxon>rosids</taxon>
        <taxon>fabids</taxon>
        <taxon>Fagales</taxon>
        <taxon>Juglandaceae</taxon>
        <taxon>Carya</taxon>
    </lineage>
</organism>
<feature type="domain" description="EF-hand" evidence="1">
    <location>
        <begin position="28"/>
        <end position="63"/>
    </location>
</feature>
<protein>
    <recommendedName>
        <fullName evidence="1">EF-hand domain-containing protein</fullName>
    </recommendedName>
</protein>
<keyword evidence="3" id="KW-1185">Reference proteome</keyword>
<dbReference type="EMBL" id="CM031823">
    <property type="protein sequence ID" value="KAG6626578.1"/>
    <property type="molecule type" value="Genomic_DNA"/>
</dbReference>
<dbReference type="Proteomes" id="UP000811609">
    <property type="component" value="Chromosome 15"/>
</dbReference>
<sequence>MHLHPKHYYKMVRLSFPHDQSKDPEVPCTEERLKTIFENHDKNKDGKLSRQEVMTAFEELGSLWPWFRAKDVFRHADQDKKAYIDIQKELKLLVAYVSSCDYAYQ</sequence>
<dbReference type="CDD" id="cd00051">
    <property type="entry name" value="EFh"/>
    <property type="match status" value="1"/>
</dbReference>
<name>A0A8T1NAL0_CARIL</name>
<dbReference type="SMART" id="SM00054">
    <property type="entry name" value="EFh"/>
    <property type="match status" value="2"/>
</dbReference>
<dbReference type="Pfam" id="PF13405">
    <property type="entry name" value="EF-hand_6"/>
    <property type="match status" value="1"/>
</dbReference>
<gene>
    <name evidence="2" type="ORF">CIPAW_15G059400</name>
</gene>
<dbReference type="InterPro" id="IPR018247">
    <property type="entry name" value="EF_Hand_1_Ca_BS"/>
</dbReference>
<evidence type="ECO:0000313" key="2">
    <source>
        <dbReference type="EMBL" id="KAG6626578.1"/>
    </source>
</evidence>
<evidence type="ECO:0000313" key="3">
    <source>
        <dbReference type="Proteomes" id="UP000811609"/>
    </source>
</evidence>
<dbReference type="GO" id="GO:0005509">
    <property type="term" value="F:calcium ion binding"/>
    <property type="evidence" value="ECO:0007669"/>
    <property type="project" value="InterPro"/>
</dbReference>
<evidence type="ECO:0000259" key="1">
    <source>
        <dbReference type="PROSITE" id="PS50222"/>
    </source>
</evidence>
<comment type="caution">
    <text evidence="2">The sequence shown here is derived from an EMBL/GenBank/DDBJ whole genome shotgun (WGS) entry which is preliminary data.</text>
</comment>
<dbReference type="AlphaFoldDB" id="A0A8T1NAL0"/>
<accession>A0A8T1NAL0</accession>
<dbReference type="InterPro" id="IPR002048">
    <property type="entry name" value="EF_hand_dom"/>
</dbReference>
<reference evidence="2" key="1">
    <citation type="submission" date="2020-12" db="EMBL/GenBank/DDBJ databases">
        <title>WGS assembly of Carya illinoinensis cv. Pawnee.</title>
        <authorList>
            <person name="Platts A."/>
            <person name="Shu S."/>
            <person name="Wright S."/>
            <person name="Barry K."/>
            <person name="Edger P."/>
            <person name="Pires J.C."/>
            <person name="Schmutz J."/>
        </authorList>
    </citation>
    <scope>NUCLEOTIDE SEQUENCE</scope>
    <source>
        <tissue evidence="2">Leaf</tissue>
    </source>
</reference>
<dbReference type="PROSITE" id="PS00018">
    <property type="entry name" value="EF_HAND_1"/>
    <property type="match status" value="1"/>
</dbReference>
<dbReference type="PROSITE" id="PS50222">
    <property type="entry name" value="EF_HAND_2"/>
    <property type="match status" value="1"/>
</dbReference>